<gene>
    <name evidence="2" type="ORF">CR513_28030</name>
</gene>
<dbReference type="PROSITE" id="PS50003">
    <property type="entry name" value="PH_DOMAIN"/>
    <property type="match status" value="1"/>
</dbReference>
<name>A0A371GHV8_MUCPR</name>
<feature type="non-terminal residue" evidence="2">
    <location>
        <position position="1"/>
    </location>
</feature>
<dbReference type="Proteomes" id="UP000257109">
    <property type="component" value="Unassembled WGS sequence"/>
</dbReference>
<sequence length="254" mass="30007">MESEERQKWLDAMQDEINSLHDNRTSDLVKLPNNKKFLENRWIYRVKQESNYVSPRYKARLVVKDFRDKKGVDFNKIFSHVVKMSSIRIVLSLATTFDLEVEYMDVKTTFLYGDLKEEIYMKQSDGFHISGKEDYMCRLKKSLYSLKQAPRQWYKKFESVMCEKGYKKTTSYHCVFDRKFSDDDFIILLYVDGMSKHIDMRYHLICDALDAKLLELTKVHIDDNGANMMTKMVSRGKVVDAVTEVDEPDTGSRF</sequence>
<dbReference type="InterPro" id="IPR001849">
    <property type="entry name" value="PH_domain"/>
</dbReference>
<proteinExistence type="predicted"/>
<dbReference type="OrthoDB" id="8048545at2759"/>
<dbReference type="AlphaFoldDB" id="A0A371GHV8"/>
<dbReference type="Pfam" id="PF07727">
    <property type="entry name" value="RVT_2"/>
    <property type="match status" value="1"/>
</dbReference>
<protein>
    <recommendedName>
        <fullName evidence="1">PH domain-containing protein</fullName>
    </recommendedName>
</protein>
<comment type="caution">
    <text evidence="2">The sequence shown here is derived from an EMBL/GenBank/DDBJ whole genome shotgun (WGS) entry which is preliminary data.</text>
</comment>
<keyword evidence="3" id="KW-1185">Reference proteome</keyword>
<reference evidence="2" key="1">
    <citation type="submission" date="2018-05" db="EMBL/GenBank/DDBJ databases">
        <title>Draft genome of Mucuna pruriens seed.</title>
        <authorList>
            <person name="Nnadi N.E."/>
            <person name="Vos R."/>
            <person name="Hasami M.H."/>
            <person name="Devisetty U.K."/>
            <person name="Aguiy J.C."/>
        </authorList>
    </citation>
    <scope>NUCLEOTIDE SEQUENCE [LARGE SCALE GENOMIC DNA]</scope>
    <source>
        <strain evidence="2">JCA_2017</strain>
    </source>
</reference>
<accession>A0A371GHV8</accession>
<evidence type="ECO:0000259" key="1">
    <source>
        <dbReference type="PROSITE" id="PS50003"/>
    </source>
</evidence>
<dbReference type="EMBL" id="QJKJ01005480">
    <property type="protein sequence ID" value="RDX90134.1"/>
    <property type="molecule type" value="Genomic_DNA"/>
</dbReference>
<dbReference type="STRING" id="157652.A0A371GHV8"/>
<feature type="domain" description="PH" evidence="1">
    <location>
        <begin position="1"/>
        <end position="18"/>
    </location>
</feature>
<organism evidence="2 3">
    <name type="scientific">Mucuna pruriens</name>
    <name type="common">Velvet bean</name>
    <name type="synonym">Dolichos pruriens</name>
    <dbReference type="NCBI Taxonomy" id="157652"/>
    <lineage>
        <taxon>Eukaryota</taxon>
        <taxon>Viridiplantae</taxon>
        <taxon>Streptophyta</taxon>
        <taxon>Embryophyta</taxon>
        <taxon>Tracheophyta</taxon>
        <taxon>Spermatophyta</taxon>
        <taxon>Magnoliopsida</taxon>
        <taxon>eudicotyledons</taxon>
        <taxon>Gunneridae</taxon>
        <taxon>Pentapetalae</taxon>
        <taxon>rosids</taxon>
        <taxon>fabids</taxon>
        <taxon>Fabales</taxon>
        <taxon>Fabaceae</taxon>
        <taxon>Papilionoideae</taxon>
        <taxon>50 kb inversion clade</taxon>
        <taxon>NPAAA clade</taxon>
        <taxon>indigoferoid/millettioid clade</taxon>
        <taxon>Phaseoleae</taxon>
        <taxon>Mucuna</taxon>
    </lineage>
</organism>
<dbReference type="InterPro" id="IPR013103">
    <property type="entry name" value="RVT_2"/>
</dbReference>
<evidence type="ECO:0000313" key="3">
    <source>
        <dbReference type="Proteomes" id="UP000257109"/>
    </source>
</evidence>
<evidence type="ECO:0000313" key="2">
    <source>
        <dbReference type="EMBL" id="RDX90134.1"/>
    </source>
</evidence>